<keyword evidence="2" id="KW-1185">Reference proteome</keyword>
<reference evidence="1 2" key="1">
    <citation type="journal article" date="2019" name="Nat. Ecol. Evol.">
        <title>Megaphylogeny resolves global patterns of mushroom evolution.</title>
        <authorList>
            <person name="Varga T."/>
            <person name="Krizsan K."/>
            <person name="Foldi C."/>
            <person name="Dima B."/>
            <person name="Sanchez-Garcia M."/>
            <person name="Sanchez-Ramirez S."/>
            <person name="Szollosi G.J."/>
            <person name="Szarkandi J.G."/>
            <person name="Papp V."/>
            <person name="Albert L."/>
            <person name="Andreopoulos W."/>
            <person name="Angelini C."/>
            <person name="Antonin V."/>
            <person name="Barry K.W."/>
            <person name="Bougher N.L."/>
            <person name="Buchanan P."/>
            <person name="Buyck B."/>
            <person name="Bense V."/>
            <person name="Catcheside P."/>
            <person name="Chovatia M."/>
            <person name="Cooper J."/>
            <person name="Damon W."/>
            <person name="Desjardin D."/>
            <person name="Finy P."/>
            <person name="Geml J."/>
            <person name="Haridas S."/>
            <person name="Hughes K."/>
            <person name="Justo A."/>
            <person name="Karasinski D."/>
            <person name="Kautmanova I."/>
            <person name="Kiss B."/>
            <person name="Kocsube S."/>
            <person name="Kotiranta H."/>
            <person name="LaButti K.M."/>
            <person name="Lechner B.E."/>
            <person name="Liimatainen K."/>
            <person name="Lipzen A."/>
            <person name="Lukacs Z."/>
            <person name="Mihaltcheva S."/>
            <person name="Morgado L.N."/>
            <person name="Niskanen T."/>
            <person name="Noordeloos M.E."/>
            <person name="Ohm R.A."/>
            <person name="Ortiz-Santana B."/>
            <person name="Ovrebo C."/>
            <person name="Racz N."/>
            <person name="Riley R."/>
            <person name="Savchenko A."/>
            <person name="Shiryaev A."/>
            <person name="Soop K."/>
            <person name="Spirin V."/>
            <person name="Szebenyi C."/>
            <person name="Tomsovsky M."/>
            <person name="Tulloss R.E."/>
            <person name="Uehling J."/>
            <person name="Grigoriev I.V."/>
            <person name="Vagvolgyi C."/>
            <person name="Papp T."/>
            <person name="Martin F.M."/>
            <person name="Miettinen O."/>
            <person name="Hibbett D.S."/>
            <person name="Nagy L.G."/>
        </authorList>
    </citation>
    <scope>NUCLEOTIDE SEQUENCE [LARGE SCALE GENOMIC DNA]</scope>
    <source>
        <strain evidence="1 2">HHB13444</strain>
    </source>
</reference>
<evidence type="ECO:0000313" key="1">
    <source>
        <dbReference type="EMBL" id="TFK79149.1"/>
    </source>
</evidence>
<dbReference type="EMBL" id="ML212148">
    <property type="protein sequence ID" value="TFK79149.1"/>
    <property type="molecule type" value="Genomic_DNA"/>
</dbReference>
<name>A0A5C3NQX8_9APHY</name>
<organism evidence="1 2">
    <name type="scientific">Polyporus arcularius HHB13444</name>
    <dbReference type="NCBI Taxonomy" id="1314778"/>
    <lineage>
        <taxon>Eukaryota</taxon>
        <taxon>Fungi</taxon>
        <taxon>Dikarya</taxon>
        <taxon>Basidiomycota</taxon>
        <taxon>Agaricomycotina</taxon>
        <taxon>Agaricomycetes</taxon>
        <taxon>Polyporales</taxon>
        <taxon>Polyporaceae</taxon>
        <taxon>Polyporus</taxon>
    </lineage>
</organism>
<proteinExistence type="predicted"/>
<protein>
    <submittedName>
        <fullName evidence="1">Uncharacterized protein</fullName>
    </submittedName>
</protein>
<dbReference type="InParanoid" id="A0A5C3NQX8"/>
<sequence length="84" mass="9823">MNMVRFKMTRFSPFFLNYSQMLHTLVWSSESEYPGVHVFVQRMKEAMAHDAIIATRTSQVLQANKHRRPAAFQVSDLVYLSTKN</sequence>
<accession>A0A5C3NQX8</accession>
<feature type="non-terminal residue" evidence="1">
    <location>
        <position position="84"/>
    </location>
</feature>
<dbReference type="AlphaFoldDB" id="A0A5C3NQX8"/>
<evidence type="ECO:0000313" key="2">
    <source>
        <dbReference type="Proteomes" id="UP000308197"/>
    </source>
</evidence>
<gene>
    <name evidence="1" type="ORF">K466DRAFT_456089</name>
</gene>
<dbReference type="Proteomes" id="UP000308197">
    <property type="component" value="Unassembled WGS sequence"/>
</dbReference>